<dbReference type="InParanoid" id="A0A251RSW7"/>
<dbReference type="PANTHER" id="PTHR27002">
    <property type="entry name" value="RECEPTOR-LIKE SERINE/THREONINE-PROTEIN KINASE SD1-8"/>
    <property type="match status" value="1"/>
</dbReference>
<dbReference type="FunFam" id="1.10.510.10:FF:000060">
    <property type="entry name" value="G-type lectin S-receptor-like serine/threonine-protein kinase"/>
    <property type="match status" value="1"/>
</dbReference>
<evidence type="ECO:0000259" key="19">
    <source>
        <dbReference type="PROSITE" id="PS50011"/>
    </source>
</evidence>
<dbReference type="OMA" id="CENVCAS"/>
<dbReference type="PROSITE" id="PS50948">
    <property type="entry name" value="PAN"/>
    <property type="match status" value="1"/>
</dbReference>
<dbReference type="InterPro" id="IPR001480">
    <property type="entry name" value="Bulb-type_lectin_dom"/>
</dbReference>
<dbReference type="InterPro" id="IPR036426">
    <property type="entry name" value="Bulb-type_lectin_dom_sf"/>
</dbReference>
<evidence type="ECO:0000256" key="9">
    <source>
        <dbReference type="ARBA" id="ARBA00022840"/>
    </source>
</evidence>
<evidence type="ECO:0000256" key="1">
    <source>
        <dbReference type="ARBA" id="ARBA00004251"/>
    </source>
</evidence>
<sequence length="820" mass="92126">MEHRNMCLIYWCGLLLILITDSTSAARDTIFPNQTLKNGDTIVSANEIFELGFFSFKNSSFLYLGIWYKKVSPRTYVWVANREVPLLDASSILKLNDKGDLQLLSVSNTQVWTSQSTKLVTNSSPVAQLLDSGNLVIRDDISSNLIWQSFDHPGDTWLPGMKIGVDRLTGRNWNLTSWKTDDNPSVGSNTVLMNTNGYPQLYNMRHESSFQQRIGYWNGLGFSGALGIGLKNLYTFDFVLNEKEIYSRFSLINSTSLTRMILNPEGNFLLFVWSDTGHIWQLYLAPLMDACDQYGFCGPYGICSINNAPPCSCFEGFEPKLPEEWSVADWSNGCKSKMYLTPEKGHNFTKFSNLKLPDSQNSWFNRSMSLEECENVCASNVSCTAFANTNIRGVKSGCLTWSGELTDIREAPQGDVSGQDIYIKMANLKVIRELKPGTKKKSHLKVILPIVSTVVMLSFALTLYSWRKKNSYNKALVNKDQKQDPDLRYFSLNEVVKATSNFSINNKLGQGGFGAVYKGVLEEGGEIAVKRLSKTSKQGIVEFQNEVICIAKLQHRNLVKLLGCCVQGEEMMLIYEYMPNKSLDFFLFDENNSMLLDWPQRYHIINGIARGLVYLHQDSRLRIIHRDLKASNILLDSNMNPKISDFGLARMFKEYETEANTNHVVGTLGYISPEYAANGLFSLKSDVFSFGVLVLEIVSGKKNRGFSHQDHHDNLLGHAWRLYKEGKPHELVDVALGDSWTASEVLQSIHVGLSCVQQNADYRPSMSSVVHMLGGEGALPPPKQPGFLTEMTKPEVDSTLIMSKSPVSINKVTITQLDAR</sequence>
<dbReference type="GO" id="GO:0004674">
    <property type="term" value="F:protein serine/threonine kinase activity"/>
    <property type="evidence" value="ECO:0000318"/>
    <property type="project" value="GO_Central"/>
</dbReference>
<dbReference type="SUPFAM" id="SSF51110">
    <property type="entry name" value="alpha-D-mannose-specific plant lectins"/>
    <property type="match status" value="1"/>
</dbReference>
<proteinExistence type="inferred from homology"/>
<dbReference type="GO" id="GO:0005524">
    <property type="term" value="F:ATP binding"/>
    <property type="evidence" value="ECO:0007669"/>
    <property type="project" value="UniProtKB-UniRule"/>
</dbReference>
<evidence type="ECO:0000256" key="3">
    <source>
        <dbReference type="ARBA" id="ARBA00022527"/>
    </source>
</evidence>
<feature type="domain" description="Bulb-type lectin" evidence="20">
    <location>
        <begin position="27"/>
        <end position="150"/>
    </location>
</feature>
<evidence type="ECO:0000256" key="7">
    <source>
        <dbReference type="ARBA" id="ARBA00022741"/>
    </source>
</evidence>
<evidence type="ECO:0000256" key="5">
    <source>
        <dbReference type="ARBA" id="ARBA00022692"/>
    </source>
</evidence>
<comment type="catalytic activity">
    <reaction evidence="14 16">
        <text>L-threonyl-[protein] + ATP = O-phospho-L-threonyl-[protein] + ADP + H(+)</text>
        <dbReference type="Rhea" id="RHEA:46608"/>
        <dbReference type="Rhea" id="RHEA-COMP:11060"/>
        <dbReference type="Rhea" id="RHEA-COMP:11605"/>
        <dbReference type="ChEBI" id="CHEBI:15378"/>
        <dbReference type="ChEBI" id="CHEBI:30013"/>
        <dbReference type="ChEBI" id="CHEBI:30616"/>
        <dbReference type="ChEBI" id="CHEBI:61977"/>
        <dbReference type="ChEBI" id="CHEBI:456216"/>
        <dbReference type="EC" id="2.7.11.1"/>
    </reaction>
</comment>
<evidence type="ECO:0000256" key="15">
    <source>
        <dbReference type="ARBA" id="ARBA00048679"/>
    </source>
</evidence>
<dbReference type="Gramene" id="mRNA:HanXRQr2_Chr07g0299011">
    <property type="protein sequence ID" value="mRNA:HanXRQr2_Chr07g0299011"/>
    <property type="gene ID" value="HanXRQr2_Chr07g0299011"/>
</dbReference>
<evidence type="ECO:0000313" key="23">
    <source>
        <dbReference type="EMBL" id="OTF87387.1"/>
    </source>
</evidence>
<evidence type="ECO:0000256" key="13">
    <source>
        <dbReference type="ARBA" id="ARBA00023180"/>
    </source>
</evidence>
<reference evidence="22" key="3">
    <citation type="submission" date="2020-06" db="EMBL/GenBank/DDBJ databases">
        <title>Helianthus annuus Genome sequencing and assembly Release 2.</title>
        <authorList>
            <person name="Gouzy J."/>
            <person name="Langlade N."/>
            <person name="Munos S."/>
        </authorList>
    </citation>
    <scope>NUCLEOTIDE SEQUENCE</scope>
    <source>
        <tissue evidence="22">Leaves</tissue>
    </source>
</reference>
<evidence type="ECO:0000313" key="24">
    <source>
        <dbReference type="Proteomes" id="UP000215914"/>
    </source>
</evidence>
<dbReference type="Gene3D" id="3.30.200.20">
    <property type="entry name" value="Phosphorylase Kinase, domain 1"/>
    <property type="match status" value="1"/>
</dbReference>
<evidence type="ECO:0000256" key="17">
    <source>
        <dbReference type="PROSITE-ProRule" id="PRU10141"/>
    </source>
</evidence>
<dbReference type="SMART" id="SM00220">
    <property type="entry name" value="S_TKc"/>
    <property type="match status" value="1"/>
</dbReference>
<evidence type="ECO:0000256" key="10">
    <source>
        <dbReference type="ARBA" id="ARBA00022989"/>
    </source>
</evidence>
<dbReference type="PROSITE" id="PS00107">
    <property type="entry name" value="PROTEIN_KINASE_ATP"/>
    <property type="match status" value="1"/>
</dbReference>
<keyword evidence="24" id="KW-1185">Reference proteome</keyword>
<dbReference type="GO" id="GO:0005886">
    <property type="term" value="C:plasma membrane"/>
    <property type="evidence" value="ECO:0000318"/>
    <property type="project" value="GO_Central"/>
</dbReference>
<dbReference type="PROSITE" id="PS00108">
    <property type="entry name" value="PROTEIN_KINASE_ST"/>
    <property type="match status" value="1"/>
</dbReference>
<dbReference type="GO" id="GO:0006955">
    <property type="term" value="P:immune response"/>
    <property type="evidence" value="ECO:0000318"/>
    <property type="project" value="GO_Central"/>
</dbReference>
<dbReference type="Pfam" id="PF07714">
    <property type="entry name" value="PK_Tyr_Ser-Thr"/>
    <property type="match status" value="1"/>
</dbReference>
<evidence type="ECO:0000256" key="14">
    <source>
        <dbReference type="ARBA" id="ARBA00047899"/>
    </source>
</evidence>
<evidence type="ECO:0000256" key="6">
    <source>
        <dbReference type="ARBA" id="ARBA00022729"/>
    </source>
</evidence>
<keyword evidence="8 16" id="KW-0418">Kinase</keyword>
<dbReference type="Pfam" id="PF00954">
    <property type="entry name" value="S_locus_glycop"/>
    <property type="match status" value="1"/>
</dbReference>
<dbReference type="SMART" id="SM00108">
    <property type="entry name" value="B_lectin"/>
    <property type="match status" value="1"/>
</dbReference>
<keyword evidence="3 16" id="KW-0723">Serine/threonine-protein kinase</keyword>
<dbReference type="GO" id="GO:0048544">
    <property type="term" value="P:recognition of pollen"/>
    <property type="evidence" value="ECO:0007669"/>
    <property type="project" value="InterPro"/>
</dbReference>
<dbReference type="CDD" id="cd14066">
    <property type="entry name" value="STKc_IRAK"/>
    <property type="match status" value="1"/>
</dbReference>
<keyword evidence="5" id="KW-0812">Transmembrane</keyword>
<keyword evidence="9 16" id="KW-0067">ATP-binding</keyword>
<dbReference type="Pfam" id="PF08276">
    <property type="entry name" value="PAN_2"/>
    <property type="match status" value="1"/>
</dbReference>
<dbReference type="AlphaFoldDB" id="A0A251RSW7"/>
<dbReference type="Gene3D" id="1.10.510.10">
    <property type="entry name" value="Transferase(Phosphotransferase) domain 1"/>
    <property type="match status" value="1"/>
</dbReference>
<keyword evidence="11" id="KW-0472">Membrane</keyword>
<dbReference type="GO" id="GO:0007165">
    <property type="term" value="P:signal transduction"/>
    <property type="evidence" value="ECO:0000318"/>
    <property type="project" value="GO_Central"/>
</dbReference>
<evidence type="ECO:0000256" key="8">
    <source>
        <dbReference type="ARBA" id="ARBA00022777"/>
    </source>
</evidence>
<dbReference type="SUPFAM" id="SSF56112">
    <property type="entry name" value="Protein kinase-like (PK-like)"/>
    <property type="match status" value="1"/>
</dbReference>
<evidence type="ECO:0000313" key="22">
    <source>
        <dbReference type="EMBL" id="KAF5798953.1"/>
    </source>
</evidence>
<dbReference type="Pfam" id="PF11883">
    <property type="entry name" value="DUF3403"/>
    <property type="match status" value="1"/>
</dbReference>
<keyword evidence="10" id="KW-1133">Transmembrane helix</keyword>
<dbReference type="InterPro" id="IPR024171">
    <property type="entry name" value="SRK-like_kinase"/>
</dbReference>
<dbReference type="PIRSF" id="PIRSF000641">
    <property type="entry name" value="SRK"/>
    <property type="match status" value="1"/>
</dbReference>
<protein>
    <recommendedName>
        <fullName evidence="16">Receptor-like serine/threonine-protein kinase</fullName>
        <ecNumber evidence="16">2.7.11.1</ecNumber>
    </recommendedName>
</protein>
<dbReference type="InterPro" id="IPR021820">
    <property type="entry name" value="S-locus_recpt_kinase_C"/>
</dbReference>
<dbReference type="PROSITE" id="PS50927">
    <property type="entry name" value="BULB_LECTIN"/>
    <property type="match status" value="1"/>
</dbReference>
<evidence type="ECO:0000256" key="16">
    <source>
        <dbReference type="PIRNR" id="PIRNR000641"/>
    </source>
</evidence>
<dbReference type="Proteomes" id="UP000215914">
    <property type="component" value="Chromosome 17"/>
</dbReference>
<dbReference type="FunFam" id="2.90.10.10:FF:000029">
    <property type="entry name" value="G-type lectin S-receptor-like serine/threonine-protein kinase"/>
    <property type="match status" value="1"/>
</dbReference>
<dbReference type="InterPro" id="IPR003609">
    <property type="entry name" value="Pan_app"/>
</dbReference>
<dbReference type="PROSITE" id="PS50011">
    <property type="entry name" value="PROTEIN_KINASE_DOM"/>
    <property type="match status" value="1"/>
</dbReference>
<dbReference type="EMBL" id="CM007906">
    <property type="protein sequence ID" value="OTF87387.1"/>
    <property type="molecule type" value="Genomic_DNA"/>
</dbReference>
<accession>A0A251RSW7</accession>
<evidence type="ECO:0000259" key="20">
    <source>
        <dbReference type="PROSITE" id="PS50927"/>
    </source>
</evidence>
<evidence type="ECO:0000256" key="2">
    <source>
        <dbReference type="ARBA" id="ARBA00022475"/>
    </source>
</evidence>
<dbReference type="CDD" id="cd00028">
    <property type="entry name" value="B_lectin"/>
    <property type="match status" value="1"/>
</dbReference>
<comment type="similarity">
    <text evidence="16">Belongs to the protein kinase superfamily. Ser/Thr protein kinase family.</text>
</comment>
<dbReference type="InterPro" id="IPR008271">
    <property type="entry name" value="Ser/Thr_kinase_AS"/>
</dbReference>
<dbReference type="EC" id="2.7.11.1" evidence="16"/>
<dbReference type="Gene3D" id="2.90.10.10">
    <property type="entry name" value="Bulb-type lectin domain"/>
    <property type="match status" value="1"/>
</dbReference>
<dbReference type="Pfam" id="PF01453">
    <property type="entry name" value="B_lectin"/>
    <property type="match status" value="1"/>
</dbReference>
<dbReference type="EMBL" id="MNCJ02000322">
    <property type="protein sequence ID" value="KAF5798953.1"/>
    <property type="molecule type" value="Genomic_DNA"/>
</dbReference>
<dbReference type="PANTHER" id="PTHR27002:SF932">
    <property type="entry name" value="RECEPTOR-LIKE SERINE_THREONINE-PROTEIN KINASE"/>
    <property type="match status" value="1"/>
</dbReference>
<dbReference type="InterPro" id="IPR001245">
    <property type="entry name" value="Ser-Thr/Tyr_kinase_cat_dom"/>
</dbReference>
<dbReference type="FunFam" id="3.30.200.20:FF:000195">
    <property type="entry name" value="G-type lectin S-receptor-like serine/threonine-protein kinase"/>
    <property type="match status" value="1"/>
</dbReference>
<dbReference type="InterPro" id="IPR000719">
    <property type="entry name" value="Prot_kinase_dom"/>
</dbReference>
<feature type="domain" description="Apple" evidence="21">
    <location>
        <begin position="334"/>
        <end position="426"/>
    </location>
</feature>
<reference evidence="22 24" key="1">
    <citation type="journal article" date="2017" name="Nature">
        <title>The sunflower genome provides insights into oil metabolism, flowering and Asterid evolution.</title>
        <authorList>
            <person name="Badouin H."/>
            <person name="Gouzy J."/>
            <person name="Grassa C.J."/>
            <person name="Murat F."/>
            <person name="Staton S.E."/>
            <person name="Cottret L."/>
            <person name="Lelandais-Briere C."/>
            <person name="Owens G.L."/>
            <person name="Carrere S."/>
            <person name="Mayjonade B."/>
            <person name="Legrand L."/>
            <person name="Gill N."/>
            <person name="Kane N.C."/>
            <person name="Bowers J.E."/>
            <person name="Hubner S."/>
            <person name="Bellec A."/>
            <person name="Berard A."/>
            <person name="Berges H."/>
            <person name="Blanchet N."/>
            <person name="Boniface M.C."/>
            <person name="Brunel D."/>
            <person name="Catrice O."/>
            <person name="Chaidir N."/>
            <person name="Claudel C."/>
            <person name="Donnadieu C."/>
            <person name="Faraut T."/>
            <person name="Fievet G."/>
            <person name="Helmstetter N."/>
            <person name="King M."/>
            <person name="Knapp S.J."/>
            <person name="Lai Z."/>
            <person name="Le Paslier M.C."/>
            <person name="Lippi Y."/>
            <person name="Lorenzon L."/>
            <person name="Mandel J.R."/>
            <person name="Marage G."/>
            <person name="Marchand G."/>
            <person name="Marquand E."/>
            <person name="Bret-Mestries E."/>
            <person name="Morien E."/>
            <person name="Nambeesan S."/>
            <person name="Nguyen T."/>
            <person name="Pegot-Espagnet P."/>
            <person name="Pouilly N."/>
            <person name="Raftis F."/>
            <person name="Sallet E."/>
            <person name="Schiex T."/>
            <person name="Thomas J."/>
            <person name="Vandecasteele C."/>
            <person name="Vares D."/>
            <person name="Vear F."/>
            <person name="Vautrin S."/>
            <person name="Crespi M."/>
            <person name="Mangin B."/>
            <person name="Burke J.M."/>
            <person name="Salse J."/>
            <person name="Munos S."/>
            <person name="Vincourt P."/>
            <person name="Rieseberg L.H."/>
            <person name="Langlade N.B."/>
        </authorList>
    </citation>
    <scope>NUCLEOTIDE SEQUENCE [LARGE SCALE GENOMIC DNA]</scope>
    <source>
        <strain evidence="24">cv. SF193</strain>
        <tissue evidence="22">Leaves</tissue>
    </source>
</reference>
<dbReference type="InterPro" id="IPR011009">
    <property type="entry name" value="Kinase-like_dom_sf"/>
</dbReference>
<evidence type="ECO:0000256" key="11">
    <source>
        <dbReference type="ARBA" id="ARBA00023136"/>
    </source>
</evidence>
<keyword evidence="12" id="KW-1015">Disulfide bond</keyword>
<keyword evidence="13" id="KW-0325">Glycoprotein</keyword>
<dbReference type="CDD" id="cd01098">
    <property type="entry name" value="PAN_AP_plant"/>
    <property type="match status" value="1"/>
</dbReference>
<evidence type="ECO:0000256" key="12">
    <source>
        <dbReference type="ARBA" id="ARBA00023157"/>
    </source>
</evidence>
<evidence type="ECO:0000256" key="4">
    <source>
        <dbReference type="ARBA" id="ARBA00022679"/>
    </source>
</evidence>
<dbReference type="InterPro" id="IPR000858">
    <property type="entry name" value="S_locus_glycoprot_dom"/>
</dbReference>
<name>A0A251RSW7_HELAN</name>
<keyword evidence="6 18" id="KW-0732">Signal</keyword>
<dbReference type="SMART" id="SM00473">
    <property type="entry name" value="PAN_AP"/>
    <property type="match status" value="1"/>
</dbReference>
<keyword evidence="2" id="KW-1003">Cell membrane</keyword>
<feature type="domain" description="Protein kinase" evidence="19">
    <location>
        <begin position="502"/>
        <end position="787"/>
    </location>
</feature>
<dbReference type="InterPro" id="IPR017441">
    <property type="entry name" value="Protein_kinase_ATP_BS"/>
</dbReference>
<gene>
    <name evidence="23" type="ORF">HannXRQ_Chr17g0561241</name>
    <name evidence="22" type="ORF">HanXRQr2_Chr07g0299011</name>
</gene>
<feature type="chain" id="PRO_5041122719" description="Receptor-like serine/threonine-protein kinase" evidence="18">
    <location>
        <begin position="26"/>
        <end position="820"/>
    </location>
</feature>
<feature type="signal peptide" evidence="18">
    <location>
        <begin position="1"/>
        <end position="25"/>
    </location>
</feature>
<comment type="subcellular location">
    <subcellularLocation>
        <location evidence="1">Cell membrane</location>
        <topology evidence="1">Single-pass type I membrane protein</topology>
    </subcellularLocation>
</comment>
<feature type="binding site" evidence="17">
    <location>
        <position position="530"/>
    </location>
    <ligand>
        <name>ATP</name>
        <dbReference type="ChEBI" id="CHEBI:30616"/>
    </ligand>
</feature>
<reference evidence="23" key="2">
    <citation type="submission" date="2017-02" db="EMBL/GenBank/DDBJ databases">
        <title>Sunflower complete genome.</title>
        <authorList>
            <person name="Langlade N."/>
            <person name="Munos S."/>
        </authorList>
    </citation>
    <scope>NUCLEOTIDE SEQUENCE [LARGE SCALE GENOMIC DNA]</scope>
    <source>
        <tissue evidence="23">Leaves</tissue>
    </source>
</reference>
<comment type="catalytic activity">
    <reaction evidence="15 16">
        <text>L-seryl-[protein] + ATP = O-phospho-L-seryl-[protein] + ADP + H(+)</text>
        <dbReference type="Rhea" id="RHEA:17989"/>
        <dbReference type="Rhea" id="RHEA-COMP:9863"/>
        <dbReference type="Rhea" id="RHEA-COMP:11604"/>
        <dbReference type="ChEBI" id="CHEBI:15378"/>
        <dbReference type="ChEBI" id="CHEBI:29999"/>
        <dbReference type="ChEBI" id="CHEBI:30616"/>
        <dbReference type="ChEBI" id="CHEBI:83421"/>
        <dbReference type="ChEBI" id="CHEBI:456216"/>
        <dbReference type="EC" id="2.7.11.1"/>
    </reaction>
</comment>
<keyword evidence="7 16" id="KW-0547">Nucleotide-binding</keyword>
<evidence type="ECO:0000256" key="18">
    <source>
        <dbReference type="SAM" id="SignalP"/>
    </source>
</evidence>
<organism evidence="23 24">
    <name type="scientific">Helianthus annuus</name>
    <name type="common">Common sunflower</name>
    <dbReference type="NCBI Taxonomy" id="4232"/>
    <lineage>
        <taxon>Eukaryota</taxon>
        <taxon>Viridiplantae</taxon>
        <taxon>Streptophyta</taxon>
        <taxon>Embryophyta</taxon>
        <taxon>Tracheophyta</taxon>
        <taxon>Spermatophyta</taxon>
        <taxon>Magnoliopsida</taxon>
        <taxon>eudicotyledons</taxon>
        <taxon>Gunneridae</taxon>
        <taxon>Pentapetalae</taxon>
        <taxon>asterids</taxon>
        <taxon>campanulids</taxon>
        <taxon>Asterales</taxon>
        <taxon>Asteraceae</taxon>
        <taxon>Asteroideae</taxon>
        <taxon>Heliantheae alliance</taxon>
        <taxon>Heliantheae</taxon>
        <taxon>Helianthus</taxon>
    </lineage>
</organism>
<evidence type="ECO:0000259" key="21">
    <source>
        <dbReference type="PROSITE" id="PS50948"/>
    </source>
</evidence>
<keyword evidence="4 16" id="KW-0808">Transferase</keyword>